<dbReference type="Proteomes" id="UP001597472">
    <property type="component" value="Unassembled WGS sequence"/>
</dbReference>
<keyword evidence="1" id="KW-0472">Membrane</keyword>
<reference evidence="3" key="1">
    <citation type="journal article" date="2019" name="Int. J. Syst. Evol. Microbiol.">
        <title>The Global Catalogue of Microorganisms (GCM) 10K type strain sequencing project: providing services to taxonomists for standard genome sequencing and annotation.</title>
        <authorList>
            <consortium name="The Broad Institute Genomics Platform"/>
            <consortium name="The Broad Institute Genome Sequencing Center for Infectious Disease"/>
            <person name="Wu L."/>
            <person name="Ma J."/>
        </authorList>
    </citation>
    <scope>NUCLEOTIDE SEQUENCE [LARGE SCALE GENOMIC DNA]</scope>
    <source>
        <strain evidence="3">KCTC 42587</strain>
    </source>
</reference>
<sequence>MAKKNKRFSYKPQFQSEAVKQEPTDFKTQWRGLKDTRKRKINLFTSPTFLILALIVILIVIFWLSRYE</sequence>
<keyword evidence="3" id="KW-1185">Reference proteome</keyword>
<comment type="caution">
    <text evidence="2">The sequence shown here is derived from an EMBL/GenBank/DDBJ whole genome shotgun (WGS) entry which is preliminary data.</text>
</comment>
<evidence type="ECO:0000256" key="1">
    <source>
        <dbReference type="SAM" id="Phobius"/>
    </source>
</evidence>
<feature type="transmembrane region" description="Helical" evidence="1">
    <location>
        <begin position="41"/>
        <end position="64"/>
    </location>
</feature>
<keyword evidence="1" id="KW-1133">Transmembrane helix</keyword>
<proteinExistence type="predicted"/>
<keyword evidence="1" id="KW-0812">Transmembrane</keyword>
<dbReference type="EMBL" id="JBHULS010000001">
    <property type="protein sequence ID" value="MFD2550462.1"/>
    <property type="molecule type" value="Genomic_DNA"/>
</dbReference>
<dbReference type="RefSeq" id="WP_376891249.1">
    <property type="nucleotide sequence ID" value="NZ_JBHULS010000001.1"/>
</dbReference>
<accession>A0ABW5KNS9</accession>
<organism evidence="2 3">
    <name type="scientific">Bizionia sediminis</name>
    <dbReference type="NCBI Taxonomy" id="1737064"/>
    <lineage>
        <taxon>Bacteria</taxon>
        <taxon>Pseudomonadati</taxon>
        <taxon>Bacteroidota</taxon>
        <taxon>Flavobacteriia</taxon>
        <taxon>Flavobacteriales</taxon>
        <taxon>Flavobacteriaceae</taxon>
        <taxon>Bizionia</taxon>
    </lineage>
</organism>
<evidence type="ECO:0000313" key="2">
    <source>
        <dbReference type="EMBL" id="MFD2550462.1"/>
    </source>
</evidence>
<gene>
    <name evidence="2" type="ORF">ACFSQP_01410</name>
</gene>
<evidence type="ECO:0000313" key="3">
    <source>
        <dbReference type="Proteomes" id="UP001597472"/>
    </source>
</evidence>
<protein>
    <submittedName>
        <fullName evidence="2">Uncharacterized protein</fullName>
    </submittedName>
</protein>
<name>A0ABW5KNS9_9FLAO</name>